<dbReference type="Pfam" id="PF12698">
    <property type="entry name" value="ABC2_membrane_3"/>
    <property type="match status" value="2"/>
</dbReference>
<proteinExistence type="inferred from homology"/>
<gene>
    <name evidence="13" type="ORF">AB1Y20_000011</name>
</gene>
<dbReference type="InterPro" id="IPR017871">
    <property type="entry name" value="ABC_transporter-like_CS"/>
</dbReference>
<feature type="transmembrane region" description="Helical" evidence="11">
    <location>
        <begin position="1249"/>
        <end position="1273"/>
    </location>
</feature>
<reference evidence="13 14" key="1">
    <citation type="journal article" date="2024" name="Science">
        <title>Giant polyketide synthase enzymes in the biosynthesis of giant marine polyether toxins.</title>
        <authorList>
            <person name="Fallon T.R."/>
            <person name="Shende V.V."/>
            <person name="Wierzbicki I.H."/>
            <person name="Pendleton A.L."/>
            <person name="Watervoot N.F."/>
            <person name="Auber R.P."/>
            <person name="Gonzalez D.J."/>
            <person name="Wisecaver J.H."/>
            <person name="Moore B.S."/>
        </authorList>
    </citation>
    <scope>NUCLEOTIDE SEQUENCE [LARGE SCALE GENOMIC DNA]</scope>
    <source>
        <strain evidence="13 14">12B1</strain>
    </source>
</reference>
<protein>
    <recommendedName>
        <fullName evidence="12">ABC transporter domain-containing protein</fullName>
    </recommendedName>
</protein>
<feature type="transmembrane region" description="Helical" evidence="11">
    <location>
        <begin position="1124"/>
        <end position="1145"/>
    </location>
</feature>
<feature type="domain" description="ABC transporter" evidence="12">
    <location>
        <begin position="1329"/>
        <end position="1570"/>
    </location>
</feature>
<feature type="transmembrane region" description="Helical" evidence="11">
    <location>
        <begin position="343"/>
        <end position="364"/>
    </location>
</feature>
<comment type="caution">
    <text evidence="13">The sequence shown here is derived from an EMBL/GenBank/DDBJ whole genome shotgun (WGS) entry which is preliminary data.</text>
</comment>
<dbReference type="GO" id="GO:0016887">
    <property type="term" value="F:ATP hydrolysis activity"/>
    <property type="evidence" value="ECO:0007669"/>
    <property type="project" value="InterPro"/>
</dbReference>
<dbReference type="InterPro" id="IPR003593">
    <property type="entry name" value="AAA+_ATPase"/>
</dbReference>
<dbReference type="SUPFAM" id="SSF52540">
    <property type="entry name" value="P-loop containing nucleoside triphosphate hydrolases"/>
    <property type="match status" value="2"/>
</dbReference>
<comment type="subcellular location">
    <subcellularLocation>
        <location evidence="1">Membrane</location>
        <topology evidence="1">Multi-pass membrane protein</topology>
    </subcellularLocation>
</comment>
<sequence>MPSEADSLLNSSPPKGAATFSAAPSAARRPGWVSQMIAILIKNFGVKFSRPQLANTMIEIGLPLFYVALLFVMRPMLQDIDTPASKYLPSQPIAPAASCSGDTRISFAPDGAAERKLLEGALLDANVSCPLVGYPDYPSMRSAMLANDQYLRAMTLAACVLNLTSNTYTLLPQTLDFADPPFDPTDDGLAYYKRDALDDVTRVASVWVLSGVPSLLSALDRAFAERHTHGAAAMMSRTLGNISVAKLPLPAFKSSYLPGSDFLLYLVPFYVTYGITSIVQLSFKSLVVEREKHLVEGMHMMGLSSRANIGGWYLTFAILHCNGPLITTLLVFATGFIKTSNLIFLFITLLLHLLGTITFTFLLLPFAPKSSVAELFGMLASVVPSVGLYVLNTATNYPPILFWLSCLVAPAAAPLGVSRFVVAEKGGGALTSATSGDYPLLAIWALQLFDACLYAFLAWYFDNVIAAPGASGDRKPWDFCLPWRVRAPPHGEAPPISLPAGVAVKAEKLSKSFPATPEPVLAVNELSFEMLDGQVTGLLGQNGAGKSSAIHMLCGLLQPTSGTASVRGHDVRYEMDAIRALSGVCPQHDLLFDELSLRQHVDLFARLKGVPLRDARAQLDEWLGRLEMRAKLDVPTELLSGGQRRKASLIIALLGSPKFVLLDEPTAGMDPRSRRSVWDFVEASRAGRATLLTTHFMDEADVLCSRVVIVSKGTCAATGSPADLKAQYASGYHLSLALRPSARDGEALLAFTQKHVRGATLEDASAEQAAITLPAEEADGFASLFASLDEAKASLGVESYGVSVPSLQEAFVKVLDAQQGAGGYAPSEPIPTARFAYTKLSFVDQLRVALLKARYQFEADLTSSLQMLVGVCVLVILAFSIGQWTAKRRAPIDPTVPYAVTLSPDVFHAEHWPLPYAPPASLAAPLAPASPLQLRYGFTAQPVFVDGLNHSDPNATHRALAASLSFDGGVYGAFAMPDPQSAVGVHTTILQNSSYPHSLPVFVSLLDQALIQTAAPGLELTARVGKLPSVADSMAGAEAGAKTTLLVAPIIMVFAMLTSVLATATRLAGERFHHTKQLLLLSGMDVRVFWLGCLLWDLMLLGSSVVMVGILAGAASGALKAEAMLPLLVAELCALPGILLFSYVITAPFSNKEQVSAFLLALFMGTGLIPTIVLGVMKNATVKLAIQLVLLLTPPSQVVTAITAVLNTQHVSLQQEAAGGAAKGVGAYFSLFVEMQHWDEQTGILQTTTAVGCGLVALVAAVMSAGFALLFYATEIRGFSAPRTPHSHHAKELAAAREETREEGEEDADVVAERARVLAMAPESNEAAVRVTHLSKLFNVSVAAKCAELTPLLSVDDVSFAIAPNTCFALLGPNGAGKTTTINMLSGEHTPTTGSAQLANLPATASLTEVFQHTGFCPQLRGLWESLTLRQHLTIILRLKGLVGSELEMAIAAVEKGYGLEAHAHKRSSQLSGGTQRKLSAALALSCGKPKVVFVDEPTTGVDVGTRRFIWDRIKEATKQCVVMLTTHYMDEADALADRIGIMAKGRLRVIGSPQHLKTRHGGGYTVHLKAAAETEEQLALVDAQLVQLVHQLFSGVKQAPGRDLGVLEFEVAQGFEFAKVFAALEEAKRTLGLQYFSMTQTSLETVFLRVAEKYNNDALPKPVPDAPSKPAK</sequence>
<evidence type="ECO:0000256" key="6">
    <source>
        <dbReference type="ARBA" id="ARBA00022741"/>
    </source>
</evidence>
<feature type="transmembrane region" description="Helical" evidence="11">
    <location>
        <begin position="397"/>
        <end position="417"/>
    </location>
</feature>
<evidence type="ECO:0000256" key="4">
    <source>
        <dbReference type="ARBA" id="ARBA00022692"/>
    </source>
</evidence>
<evidence type="ECO:0000256" key="3">
    <source>
        <dbReference type="ARBA" id="ARBA00022448"/>
    </source>
</evidence>
<dbReference type="EMBL" id="JBGBPQ010000001">
    <property type="protein sequence ID" value="KAL1529048.1"/>
    <property type="molecule type" value="Genomic_DNA"/>
</dbReference>
<feature type="transmembrane region" description="Helical" evidence="11">
    <location>
        <begin position="262"/>
        <end position="283"/>
    </location>
</feature>
<evidence type="ECO:0000256" key="1">
    <source>
        <dbReference type="ARBA" id="ARBA00004141"/>
    </source>
</evidence>
<evidence type="ECO:0000313" key="14">
    <source>
        <dbReference type="Proteomes" id="UP001515480"/>
    </source>
</evidence>
<evidence type="ECO:0000256" key="11">
    <source>
        <dbReference type="SAM" id="Phobius"/>
    </source>
</evidence>
<keyword evidence="9 11" id="KW-0472">Membrane</keyword>
<feature type="transmembrane region" description="Helical" evidence="11">
    <location>
        <begin position="150"/>
        <end position="171"/>
    </location>
</feature>
<comment type="similarity">
    <text evidence="2">Belongs to the ABC transporter superfamily. ABCA family.</text>
</comment>
<dbReference type="CDD" id="cd03263">
    <property type="entry name" value="ABC_subfamily_A"/>
    <property type="match status" value="2"/>
</dbReference>
<keyword evidence="3" id="KW-0813">Transport</keyword>
<dbReference type="GO" id="GO:0005319">
    <property type="term" value="F:lipid transporter activity"/>
    <property type="evidence" value="ECO:0007669"/>
    <property type="project" value="TreeGrafter"/>
</dbReference>
<dbReference type="PROSITE" id="PS50893">
    <property type="entry name" value="ABC_TRANSPORTER_2"/>
    <property type="match status" value="2"/>
</dbReference>
<dbReference type="GO" id="GO:0140359">
    <property type="term" value="F:ABC-type transporter activity"/>
    <property type="evidence" value="ECO:0007669"/>
    <property type="project" value="InterPro"/>
</dbReference>
<keyword evidence="6" id="KW-0547">Nucleotide-binding</keyword>
<evidence type="ECO:0000256" key="5">
    <source>
        <dbReference type="ARBA" id="ARBA00022737"/>
    </source>
</evidence>
<feature type="transmembrane region" description="Helical" evidence="11">
    <location>
        <begin position="310"/>
        <end position="337"/>
    </location>
</feature>
<dbReference type="GO" id="GO:0016020">
    <property type="term" value="C:membrane"/>
    <property type="evidence" value="ECO:0007669"/>
    <property type="project" value="UniProtKB-SubCell"/>
</dbReference>
<feature type="transmembrane region" description="Helical" evidence="11">
    <location>
        <begin position="53"/>
        <end position="72"/>
    </location>
</feature>
<evidence type="ECO:0000256" key="8">
    <source>
        <dbReference type="ARBA" id="ARBA00022989"/>
    </source>
</evidence>
<feature type="transmembrane region" description="Helical" evidence="11">
    <location>
        <begin position="438"/>
        <end position="461"/>
    </location>
</feature>
<evidence type="ECO:0000256" key="9">
    <source>
        <dbReference type="ARBA" id="ARBA00023136"/>
    </source>
</evidence>
<evidence type="ECO:0000256" key="10">
    <source>
        <dbReference type="SAM" id="MobiDB-lite"/>
    </source>
</evidence>
<evidence type="ECO:0000259" key="12">
    <source>
        <dbReference type="PROSITE" id="PS50893"/>
    </source>
</evidence>
<dbReference type="Proteomes" id="UP001515480">
    <property type="component" value="Unassembled WGS sequence"/>
</dbReference>
<feature type="transmembrane region" description="Helical" evidence="11">
    <location>
        <begin position="864"/>
        <end position="882"/>
    </location>
</feature>
<dbReference type="GO" id="GO:0005524">
    <property type="term" value="F:ATP binding"/>
    <property type="evidence" value="ECO:0007669"/>
    <property type="project" value="UniProtKB-KW"/>
</dbReference>
<dbReference type="PANTHER" id="PTHR19229">
    <property type="entry name" value="ATP-BINDING CASSETTE TRANSPORTER SUBFAMILY A ABCA"/>
    <property type="match status" value="1"/>
</dbReference>
<feature type="transmembrane region" description="Helical" evidence="11">
    <location>
        <begin position="1157"/>
        <end position="1177"/>
    </location>
</feature>
<organism evidence="13 14">
    <name type="scientific">Prymnesium parvum</name>
    <name type="common">Toxic golden alga</name>
    <dbReference type="NCBI Taxonomy" id="97485"/>
    <lineage>
        <taxon>Eukaryota</taxon>
        <taxon>Haptista</taxon>
        <taxon>Haptophyta</taxon>
        <taxon>Prymnesiophyceae</taxon>
        <taxon>Prymnesiales</taxon>
        <taxon>Prymnesiaceae</taxon>
        <taxon>Prymnesium</taxon>
    </lineage>
</organism>
<feature type="transmembrane region" description="Helical" evidence="11">
    <location>
        <begin position="1088"/>
        <end position="1112"/>
    </location>
</feature>
<keyword evidence="4 11" id="KW-0812">Transmembrane</keyword>
<dbReference type="FunFam" id="3.40.50.300:FF:000335">
    <property type="entry name" value="ATP binding cassette subfamily A member 5"/>
    <property type="match status" value="1"/>
</dbReference>
<feature type="transmembrane region" description="Helical" evidence="11">
    <location>
        <begin position="1044"/>
        <end position="1068"/>
    </location>
</feature>
<accession>A0AB34K776</accession>
<dbReference type="Pfam" id="PF00005">
    <property type="entry name" value="ABC_tran"/>
    <property type="match status" value="2"/>
</dbReference>
<evidence type="ECO:0000256" key="2">
    <source>
        <dbReference type="ARBA" id="ARBA00008869"/>
    </source>
</evidence>
<dbReference type="SMART" id="SM00382">
    <property type="entry name" value="AAA"/>
    <property type="match status" value="2"/>
</dbReference>
<feature type="domain" description="ABC transporter" evidence="12">
    <location>
        <begin position="504"/>
        <end position="737"/>
    </location>
</feature>
<dbReference type="Gene3D" id="3.40.50.300">
    <property type="entry name" value="P-loop containing nucleotide triphosphate hydrolases"/>
    <property type="match status" value="2"/>
</dbReference>
<dbReference type="InterPro" id="IPR027417">
    <property type="entry name" value="P-loop_NTPase"/>
</dbReference>
<feature type="transmembrane region" description="Helical" evidence="11">
    <location>
        <begin position="371"/>
        <end position="391"/>
    </location>
</feature>
<feature type="region of interest" description="Disordered" evidence="10">
    <location>
        <begin position="1"/>
        <end position="21"/>
    </location>
</feature>
<feature type="region of interest" description="Disordered" evidence="10">
    <location>
        <begin position="1283"/>
        <end position="1307"/>
    </location>
</feature>
<evidence type="ECO:0000313" key="13">
    <source>
        <dbReference type="EMBL" id="KAL1529048.1"/>
    </source>
</evidence>
<keyword evidence="14" id="KW-1185">Reference proteome</keyword>
<dbReference type="PROSITE" id="PS00211">
    <property type="entry name" value="ABC_TRANSPORTER_1"/>
    <property type="match status" value="1"/>
</dbReference>
<dbReference type="InterPro" id="IPR026082">
    <property type="entry name" value="ABCA"/>
</dbReference>
<dbReference type="FunFam" id="3.40.50.300:FF:002275">
    <property type="entry name" value="ATP-binding cassette, subfamily A (ABC1), member 16"/>
    <property type="match status" value="1"/>
</dbReference>
<dbReference type="InterPro" id="IPR013525">
    <property type="entry name" value="ABC2_TM"/>
</dbReference>
<keyword evidence="5" id="KW-0677">Repeat</keyword>
<dbReference type="InterPro" id="IPR003439">
    <property type="entry name" value="ABC_transporter-like_ATP-bd"/>
</dbReference>
<evidence type="ECO:0000256" key="7">
    <source>
        <dbReference type="ARBA" id="ARBA00022840"/>
    </source>
</evidence>
<name>A0AB34K776_PRYPA</name>
<dbReference type="PANTHER" id="PTHR19229:SF36">
    <property type="entry name" value="ATP-BINDING CASSETTE SUB-FAMILY A MEMBER 2"/>
    <property type="match status" value="1"/>
</dbReference>
<feature type="compositionally biased region" description="Basic and acidic residues" evidence="10">
    <location>
        <begin position="1290"/>
        <end position="1300"/>
    </location>
</feature>
<keyword evidence="7" id="KW-0067">ATP-binding</keyword>
<keyword evidence="8 11" id="KW-1133">Transmembrane helix</keyword>